<dbReference type="SUPFAM" id="SSF64356">
    <property type="entry name" value="SNARE-like"/>
    <property type="match status" value="1"/>
</dbReference>
<evidence type="ECO:0000259" key="6">
    <source>
        <dbReference type="PROSITE" id="PS51072"/>
    </source>
</evidence>
<name>A0AAX6I4U9_IRIPA</name>
<dbReference type="InterPro" id="IPR036168">
    <property type="entry name" value="AP2_Mu_C_sf"/>
</dbReference>
<comment type="subcellular location">
    <subcellularLocation>
        <location evidence="1">Endomembrane system</location>
    </subcellularLocation>
</comment>
<dbReference type="FunFam" id="3.30.450.60:FF:000002">
    <property type="entry name" value="AP-2 complex subunit mu, putative"/>
    <property type="match status" value="1"/>
</dbReference>
<dbReference type="PIRSF" id="PIRSF005992">
    <property type="entry name" value="Clathrin_mu"/>
    <property type="match status" value="1"/>
</dbReference>
<evidence type="ECO:0000256" key="4">
    <source>
        <dbReference type="ARBA" id="ARBA00023136"/>
    </source>
</evidence>
<comment type="similarity">
    <text evidence="5">Belongs to the adaptor complexes medium subunit family.</text>
</comment>
<accession>A0AAX6I4U9</accession>
<dbReference type="PRINTS" id="PR00314">
    <property type="entry name" value="CLATHRINADPT"/>
</dbReference>
<dbReference type="PROSITE" id="PS51072">
    <property type="entry name" value="MHD"/>
    <property type="match status" value="1"/>
</dbReference>
<keyword evidence="9" id="KW-1185">Reference proteome</keyword>
<feature type="domain" description="MHD" evidence="6">
    <location>
        <begin position="183"/>
        <end position="380"/>
    </location>
</feature>
<dbReference type="Pfam" id="PF00928">
    <property type="entry name" value="Adap_comp_sub"/>
    <property type="match status" value="1"/>
</dbReference>
<organism evidence="8 9">
    <name type="scientific">Iris pallida</name>
    <name type="common">Sweet iris</name>
    <dbReference type="NCBI Taxonomy" id="29817"/>
    <lineage>
        <taxon>Eukaryota</taxon>
        <taxon>Viridiplantae</taxon>
        <taxon>Streptophyta</taxon>
        <taxon>Embryophyta</taxon>
        <taxon>Tracheophyta</taxon>
        <taxon>Spermatophyta</taxon>
        <taxon>Magnoliopsida</taxon>
        <taxon>Liliopsida</taxon>
        <taxon>Asparagales</taxon>
        <taxon>Iridaceae</taxon>
        <taxon>Iridoideae</taxon>
        <taxon>Irideae</taxon>
        <taxon>Iris</taxon>
    </lineage>
</organism>
<evidence type="ECO:0000256" key="1">
    <source>
        <dbReference type="ARBA" id="ARBA00004308"/>
    </source>
</evidence>
<sequence length="380" mass="42551">MISQFFVLSQRGDNIVFRDYRGEVPKGSAEIFFRKVKFWKGDEEEEAPPVFNVDGVNYIHVKVAGLLFVATTRVNTSPSLVLELLQRIARVTKDYLGVLNEDSLRKNFVLVYELLDEVIDFGYPQTTSTEVLKSYIFNEPYVVDAGRLPPLGPAAMFMQNTKRMPGTAVTKSVVANEPGGKKREEIFVDIIEKISVTFSSSGYILTSEIDGTIQMKSYLTGNPKIHLALNEDLSIGRNGASGYDYRSSAGGGVVILDDCNFHESVHLDSFDVDRTLALVPPDGEFPVMNYRMTQEFKPPFRINALIEEAGMYKAEVILKIRADFPSSVTANTISVQMPLPSYTTRVSFELEAGAVGQTTDFKEGNRKLEWCLKKANCWWV</sequence>
<gene>
    <name evidence="8" type="ORF">M6B38_116270</name>
    <name evidence="7" type="ORF">M6B38_141205</name>
</gene>
<reference evidence="8" key="2">
    <citation type="submission" date="2023-04" db="EMBL/GenBank/DDBJ databases">
        <authorList>
            <person name="Bruccoleri R.E."/>
            <person name="Oakeley E.J."/>
            <person name="Faust A.-M."/>
            <person name="Dessus-Babus S."/>
            <person name="Altorfer M."/>
            <person name="Burckhardt D."/>
            <person name="Oertli M."/>
            <person name="Naumann U."/>
            <person name="Petersen F."/>
            <person name="Wong J."/>
        </authorList>
    </citation>
    <scope>NUCLEOTIDE SEQUENCE</scope>
    <source>
        <strain evidence="8">GSM-AAB239-AS_SAM_17_03QT</strain>
        <tissue evidence="8">Leaf</tissue>
    </source>
</reference>
<protein>
    <submittedName>
        <fullName evidence="8">AP-4 complex subunit mu</fullName>
    </submittedName>
</protein>
<comment type="caution">
    <text evidence="8">The sequence shown here is derived from an EMBL/GenBank/DDBJ whole genome shotgun (WGS) entry which is preliminary data.</text>
</comment>
<dbReference type="AlphaFoldDB" id="A0AAX6I4U9"/>
<evidence type="ECO:0000256" key="2">
    <source>
        <dbReference type="ARBA" id="ARBA00022448"/>
    </source>
</evidence>
<dbReference type="GO" id="GO:0012505">
    <property type="term" value="C:endomembrane system"/>
    <property type="evidence" value="ECO:0007669"/>
    <property type="project" value="UniProtKB-SubCell"/>
</dbReference>
<dbReference type="SUPFAM" id="SSF49447">
    <property type="entry name" value="Second domain of Mu2 adaptin subunit (ap50) of ap2 adaptor"/>
    <property type="match status" value="1"/>
</dbReference>
<dbReference type="InterPro" id="IPR011012">
    <property type="entry name" value="Longin-like_dom_sf"/>
</dbReference>
<dbReference type="GO" id="GO:0030131">
    <property type="term" value="C:clathrin adaptor complex"/>
    <property type="evidence" value="ECO:0007669"/>
    <property type="project" value="UniProtKB-UniRule"/>
</dbReference>
<evidence type="ECO:0000313" key="9">
    <source>
        <dbReference type="Proteomes" id="UP001140949"/>
    </source>
</evidence>
<dbReference type="InterPro" id="IPR050431">
    <property type="entry name" value="Adaptor_comp_med_subunit"/>
</dbReference>
<dbReference type="GO" id="GO:0006886">
    <property type="term" value="P:intracellular protein transport"/>
    <property type="evidence" value="ECO:0007669"/>
    <property type="project" value="UniProtKB-UniRule"/>
</dbReference>
<evidence type="ECO:0000256" key="3">
    <source>
        <dbReference type="ARBA" id="ARBA00022927"/>
    </source>
</evidence>
<proteinExistence type="inferred from homology"/>
<keyword evidence="4" id="KW-0472">Membrane</keyword>
<dbReference type="InterPro" id="IPR022775">
    <property type="entry name" value="AP_mu_sigma_su"/>
</dbReference>
<dbReference type="PANTHER" id="PTHR10529">
    <property type="entry name" value="AP COMPLEX SUBUNIT MU"/>
    <property type="match status" value="1"/>
</dbReference>
<dbReference type="EMBL" id="JANAVB010004796">
    <property type="protein sequence ID" value="KAJ6848078.1"/>
    <property type="molecule type" value="Genomic_DNA"/>
</dbReference>
<evidence type="ECO:0000313" key="8">
    <source>
        <dbReference type="EMBL" id="KAJ6848078.1"/>
    </source>
</evidence>
<evidence type="ECO:0000313" key="7">
    <source>
        <dbReference type="EMBL" id="KAJ6814327.1"/>
    </source>
</evidence>
<dbReference type="Proteomes" id="UP001140949">
    <property type="component" value="Unassembled WGS sequence"/>
</dbReference>
<dbReference type="CDD" id="cd14838">
    <property type="entry name" value="AP4_Mu_N"/>
    <property type="match status" value="1"/>
</dbReference>
<dbReference type="Pfam" id="PF01217">
    <property type="entry name" value="Clat_adaptor_s"/>
    <property type="match status" value="1"/>
</dbReference>
<dbReference type="InterPro" id="IPR001392">
    <property type="entry name" value="Clathrin_mu"/>
</dbReference>
<dbReference type="GO" id="GO:0016192">
    <property type="term" value="P:vesicle-mediated transport"/>
    <property type="evidence" value="ECO:0007669"/>
    <property type="project" value="InterPro"/>
</dbReference>
<dbReference type="EMBL" id="JANAVB010029816">
    <property type="protein sequence ID" value="KAJ6814327.1"/>
    <property type="molecule type" value="Genomic_DNA"/>
</dbReference>
<evidence type="ECO:0000256" key="5">
    <source>
        <dbReference type="PIRNR" id="PIRNR005992"/>
    </source>
</evidence>
<reference evidence="8" key="1">
    <citation type="journal article" date="2023" name="GigaByte">
        <title>Genome assembly of the bearded iris, Iris pallida Lam.</title>
        <authorList>
            <person name="Bruccoleri R.E."/>
            <person name="Oakeley E.J."/>
            <person name="Faust A.M.E."/>
            <person name="Altorfer M."/>
            <person name="Dessus-Babus S."/>
            <person name="Burckhardt D."/>
            <person name="Oertli M."/>
            <person name="Naumann U."/>
            <person name="Petersen F."/>
            <person name="Wong J."/>
        </authorList>
    </citation>
    <scope>NUCLEOTIDE SEQUENCE</scope>
    <source>
        <strain evidence="8">GSM-AAB239-AS_SAM_17_03QT</strain>
    </source>
</reference>
<keyword evidence="3 5" id="KW-0653">Protein transport</keyword>
<keyword evidence="2 5" id="KW-0813">Transport</keyword>
<dbReference type="Gene3D" id="3.30.450.60">
    <property type="match status" value="1"/>
</dbReference>
<dbReference type="InterPro" id="IPR028565">
    <property type="entry name" value="MHD"/>
</dbReference>
<dbReference type="Gene3D" id="2.60.40.1170">
    <property type="entry name" value="Mu homology domain, subdomain B"/>
    <property type="match status" value="2"/>
</dbReference>